<dbReference type="AlphaFoldDB" id="A0ABC8BTV4"/>
<proteinExistence type="predicted"/>
<keyword evidence="5" id="KW-1185">Reference proteome</keyword>
<reference evidence="4 5" key="1">
    <citation type="submission" date="2017-04" db="EMBL/GenBank/DDBJ databases">
        <title>The complete genome sequence of Streptomyces albolongus YIM 101047, the producer of novel bafilomycins and novel odoriferous sesquiterpenoids.</title>
        <authorList>
            <person name="Yin M."/>
            <person name="Jiang Y."/>
        </authorList>
    </citation>
    <scope>NUCLEOTIDE SEQUENCE [LARGE SCALE GENOMIC DNA]</scope>
    <source>
        <strain evidence="4 5">YIM 101047</strain>
    </source>
</reference>
<dbReference type="KEGG" id="kab:B7C62_16445"/>
<name>A0ABC8BTV4_9ACTN</name>
<sequence>MSVPRRPPALLTAPLLALALLLTGCGFSITSTPTTPATSAAPAAAPGQGAAGPESGAASVLRESASEEPAPSPAEIPGLGPLTWAQIPDDARQAFVVTGEGEDSNRSSTMLYTREDPAEGWESSAGPWVAHNGMKGWTDHHVAGDLRSPRGVYSLTDAGGRLPDPGALLPYDEHPRFAVDGEGFFGEPLEGSFDYVVAINYNRTEGVSPLDRTRPLGLERGGGIWIHVDHGGPTQGCVSIPEERMEQLLRTLDPELKPVIVMGDAESLRR</sequence>
<evidence type="ECO:0000256" key="1">
    <source>
        <dbReference type="SAM" id="MobiDB-lite"/>
    </source>
</evidence>
<dbReference type="PANTHER" id="PTHR38589">
    <property type="entry name" value="BLR0621 PROTEIN"/>
    <property type="match status" value="1"/>
</dbReference>
<evidence type="ECO:0000313" key="5">
    <source>
        <dbReference type="Proteomes" id="UP000192251"/>
    </source>
</evidence>
<dbReference type="InterPro" id="IPR005490">
    <property type="entry name" value="LD_TPept_cat_dom"/>
</dbReference>
<feature type="compositionally biased region" description="Low complexity" evidence="1">
    <location>
        <begin position="34"/>
        <end position="59"/>
    </location>
</feature>
<keyword evidence="2" id="KW-0732">Signal</keyword>
<dbReference type="RefSeq" id="WP_084747459.1">
    <property type="nucleotide sequence ID" value="NZ_CP020563.1"/>
</dbReference>
<feature type="domain" description="L,D-TPase catalytic" evidence="3">
    <location>
        <begin position="143"/>
        <end position="261"/>
    </location>
</feature>
<evidence type="ECO:0000259" key="3">
    <source>
        <dbReference type="Pfam" id="PF03734"/>
    </source>
</evidence>
<dbReference type="PANTHER" id="PTHR38589:SF1">
    <property type="entry name" value="BLR0621 PROTEIN"/>
    <property type="match status" value="1"/>
</dbReference>
<dbReference type="EMBL" id="CP020563">
    <property type="protein sequence ID" value="ARF73673.1"/>
    <property type="molecule type" value="Genomic_DNA"/>
</dbReference>
<evidence type="ECO:0000256" key="2">
    <source>
        <dbReference type="SAM" id="SignalP"/>
    </source>
</evidence>
<feature type="region of interest" description="Disordered" evidence="1">
    <location>
        <begin position="34"/>
        <end position="75"/>
    </location>
</feature>
<accession>A0ABC8BTV4</accession>
<gene>
    <name evidence="4" type="ORF">B7C62_16445</name>
</gene>
<dbReference type="Proteomes" id="UP000192251">
    <property type="component" value="Chromosome"/>
</dbReference>
<evidence type="ECO:0000313" key="4">
    <source>
        <dbReference type="EMBL" id="ARF73673.1"/>
    </source>
</evidence>
<protein>
    <recommendedName>
        <fullName evidence="3">L,D-TPase catalytic domain-containing protein</fullName>
    </recommendedName>
</protein>
<dbReference type="PROSITE" id="PS51257">
    <property type="entry name" value="PROKAR_LIPOPROTEIN"/>
    <property type="match status" value="1"/>
</dbReference>
<dbReference type="Pfam" id="PF03734">
    <property type="entry name" value="YkuD"/>
    <property type="match status" value="1"/>
</dbReference>
<organism evidence="4 5">
    <name type="scientific">Kitasatospora albolonga</name>
    <dbReference type="NCBI Taxonomy" id="68173"/>
    <lineage>
        <taxon>Bacteria</taxon>
        <taxon>Bacillati</taxon>
        <taxon>Actinomycetota</taxon>
        <taxon>Actinomycetes</taxon>
        <taxon>Kitasatosporales</taxon>
        <taxon>Streptomycetaceae</taxon>
        <taxon>Kitasatospora</taxon>
    </lineage>
</organism>
<feature type="chain" id="PRO_5044842292" description="L,D-TPase catalytic domain-containing protein" evidence="2">
    <location>
        <begin position="20"/>
        <end position="270"/>
    </location>
</feature>
<feature type="signal peptide" evidence="2">
    <location>
        <begin position="1"/>
        <end position="19"/>
    </location>
</feature>